<dbReference type="SUPFAM" id="SSF46785">
    <property type="entry name" value="Winged helix' DNA-binding domain"/>
    <property type="match status" value="1"/>
</dbReference>
<organism evidence="2 3">
    <name type="scientific">Lactococcus lactis subsp. lactis</name>
    <name type="common">Streptococcus lactis</name>
    <dbReference type="NCBI Taxonomy" id="1360"/>
    <lineage>
        <taxon>Bacteria</taxon>
        <taxon>Bacillati</taxon>
        <taxon>Bacillota</taxon>
        <taxon>Bacilli</taxon>
        <taxon>Lactobacillales</taxon>
        <taxon>Streptococcaceae</taxon>
        <taxon>Lactococcus</taxon>
    </lineage>
</organism>
<dbReference type="EMBL" id="PKRZ01000001">
    <property type="protein sequence ID" value="PLW59705.1"/>
    <property type="molecule type" value="Genomic_DNA"/>
</dbReference>
<dbReference type="AlphaFoldDB" id="A0A2N5WBV2"/>
<keyword evidence="1" id="KW-1133">Transmembrane helix</keyword>
<feature type="transmembrane region" description="Helical" evidence="1">
    <location>
        <begin position="78"/>
        <end position="98"/>
    </location>
</feature>
<evidence type="ECO:0000256" key="1">
    <source>
        <dbReference type="SAM" id="Phobius"/>
    </source>
</evidence>
<accession>A0A2N5WBV2</accession>
<evidence type="ECO:0000313" key="3">
    <source>
        <dbReference type="Proteomes" id="UP000234865"/>
    </source>
</evidence>
<gene>
    <name evidence="2" type="ORF">CYU10_000584</name>
</gene>
<dbReference type="Proteomes" id="UP000234865">
    <property type="component" value="Unassembled WGS sequence"/>
</dbReference>
<sequence>MNKITKSEYQILKLLQNDDLPLNDLVLKSNLSEEKVHSFVSKLNSDKLVLVDMVPVVRITALGIVSIEQYKESRLQRFVELVIYPLVIALLAAVLSKII</sequence>
<reference evidence="3" key="1">
    <citation type="submission" date="2016-08" db="EMBL/GenBank/DDBJ databases">
        <title>Comparative genomics of Lactococcus lactis strain WFLU12 isolated from the gastrointestinal tract of wild olive flounder (Paralichythys olivaceus).</title>
        <authorList>
            <person name="Nguyen T.L."/>
            <person name="Kim D.-H."/>
        </authorList>
    </citation>
    <scope>NUCLEOTIDE SEQUENCE [LARGE SCALE GENOMIC DNA]</scope>
    <source>
        <strain evidence="3">WFLU12</strain>
    </source>
</reference>
<name>A0A2N5WBV2_LACLL</name>
<keyword evidence="1" id="KW-0472">Membrane</keyword>
<proteinExistence type="predicted"/>
<comment type="caution">
    <text evidence="2">The sequence shown here is derived from an EMBL/GenBank/DDBJ whole genome shotgun (WGS) entry which is preliminary data.</text>
</comment>
<keyword evidence="1" id="KW-0812">Transmembrane</keyword>
<dbReference type="InterPro" id="IPR036390">
    <property type="entry name" value="WH_DNA-bd_sf"/>
</dbReference>
<protein>
    <submittedName>
        <fullName evidence="2">Uncharacterized protein</fullName>
    </submittedName>
</protein>
<evidence type="ECO:0000313" key="2">
    <source>
        <dbReference type="EMBL" id="PLW59705.1"/>
    </source>
</evidence>
<dbReference type="RefSeq" id="WP_095586537.1">
    <property type="nucleotide sequence ID" value="NZ_PKRZ01000001.1"/>
</dbReference>